<feature type="transmembrane region" description="Helical" evidence="1">
    <location>
        <begin position="61"/>
        <end position="84"/>
    </location>
</feature>
<evidence type="ECO:0000256" key="1">
    <source>
        <dbReference type="SAM" id="Phobius"/>
    </source>
</evidence>
<keyword evidence="1" id="KW-0472">Membrane</keyword>
<evidence type="ECO:0000313" key="3">
    <source>
        <dbReference type="Proteomes" id="UP001174050"/>
    </source>
</evidence>
<evidence type="ECO:0008006" key="4">
    <source>
        <dbReference type="Google" id="ProtNLM"/>
    </source>
</evidence>
<evidence type="ECO:0000313" key="2">
    <source>
        <dbReference type="EMBL" id="MDN3296416.1"/>
    </source>
</evidence>
<keyword evidence="1" id="KW-1133">Transmembrane helix</keyword>
<feature type="transmembrane region" description="Helical" evidence="1">
    <location>
        <begin position="12"/>
        <end position="31"/>
    </location>
</feature>
<proteinExistence type="predicted"/>
<gene>
    <name evidence="2" type="ORF">QWM81_20605</name>
</gene>
<feature type="transmembrane region" description="Helical" evidence="1">
    <location>
        <begin position="37"/>
        <end position="54"/>
    </location>
</feature>
<name>A0ABT7ZAD7_9ACTN</name>
<comment type="caution">
    <text evidence="2">The sequence shown here is derived from an EMBL/GenBank/DDBJ whole genome shotgun (WGS) entry which is preliminary data.</text>
</comment>
<organism evidence="2 3">
    <name type="scientific">Streptomyces ficellus</name>
    <dbReference type="NCBI Taxonomy" id="1977088"/>
    <lineage>
        <taxon>Bacteria</taxon>
        <taxon>Bacillati</taxon>
        <taxon>Actinomycetota</taxon>
        <taxon>Actinomycetes</taxon>
        <taxon>Kitasatosporales</taxon>
        <taxon>Streptomycetaceae</taxon>
        <taxon>Streptomyces</taxon>
    </lineage>
</organism>
<keyword evidence="1" id="KW-0812">Transmembrane</keyword>
<dbReference type="Proteomes" id="UP001174050">
    <property type="component" value="Unassembled WGS sequence"/>
</dbReference>
<dbReference type="EMBL" id="JAUEPL010000032">
    <property type="protein sequence ID" value="MDN3296416.1"/>
    <property type="molecule type" value="Genomic_DNA"/>
</dbReference>
<protein>
    <recommendedName>
        <fullName evidence="4">DUF4190 domain-containing protein</fullName>
    </recommendedName>
</protein>
<dbReference type="RefSeq" id="WP_290113644.1">
    <property type="nucleotide sequence ID" value="NZ_JAUEPL010000032.1"/>
</dbReference>
<keyword evidence="3" id="KW-1185">Reference proteome</keyword>
<accession>A0ABT7ZAD7</accession>
<sequence length="86" mass="8951">MTTRPTDDATALYGRASLILGALALIAAMFIGYAGVAFPLLFGSLAVTFGTIGLTKRVHRVQCAIGLTIGGLAVLYPIFLLMTFSG</sequence>
<reference evidence="2" key="1">
    <citation type="submission" date="2023-06" db="EMBL/GenBank/DDBJ databases">
        <title>WGS-Sequencing of Streptomyces ficellus isolate 21 collected from sand in Gara Djebilet Iron Mine in Algeria.</title>
        <authorList>
            <person name="Zegers G.P."/>
            <person name="Gomez A."/>
            <person name="Gueddou A."/>
            <person name="Zahara A.F."/>
            <person name="Worth M."/>
            <person name="Sevigny J.L."/>
            <person name="Tisa L."/>
        </authorList>
    </citation>
    <scope>NUCLEOTIDE SEQUENCE</scope>
    <source>
        <strain evidence="2">AS11</strain>
    </source>
</reference>